<feature type="domain" description="Glycosyl transferase family 1" evidence="5">
    <location>
        <begin position="357"/>
        <end position="471"/>
    </location>
</feature>
<dbReference type="RefSeq" id="WP_156274109.1">
    <property type="nucleotide sequence ID" value="NZ_BAABGI010000002.1"/>
</dbReference>
<evidence type="ECO:0000256" key="1">
    <source>
        <dbReference type="ARBA" id="ARBA00001478"/>
    </source>
</evidence>
<keyword evidence="8" id="KW-1185">Reference proteome</keyword>
<comment type="caution">
    <text evidence="7">The sequence shown here is derived from an EMBL/GenBank/DDBJ whole genome shotgun (WGS) entry which is preliminary data.</text>
</comment>
<evidence type="ECO:0000313" key="7">
    <source>
        <dbReference type="EMBL" id="MUP41641.1"/>
    </source>
</evidence>
<evidence type="ECO:0000256" key="2">
    <source>
        <dbReference type="ARBA" id="ARBA00012588"/>
    </source>
</evidence>
<accession>A0A7M3SYG0</accession>
<dbReference type="EC" id="2.4.1.21" evidence="2"/>
<evidence type="ECO:0000259" key="5">
    <source>
        <dbReference type="Pfam" id="PF00534"/>
    </source>
</evidence>
<dbReference type="GO" id="GO:0005829">
    <property type="term" value="C:cytosol"/>
    <property type="evidence" value="ECO:0007669"/>
    <property type="project" value="TreeGrafter"/>
</dbReference>
<dbReference type="EMBL" id="VJVW01000001">
    <property type="protein sequence ID" value="MUP41641.1"/>
    <property type="molecule type" value="Genomic_DNA"/>
</dbReference>
<proteinExistence type="predicted"/>
<evidence type="ECO:0000313" key="8">
    <source>
        <dbReference type="Proteomes" id="UP000460416"/>
    </source>
</evidence>
<keyword evidence="4" id="KW-0808">Transferase</keyword>
<comment type="catalytic activity">
    <reaction evidence="1">
        <text>[(1-&gt;4)-alpha-D-glucosyl](n) + ADP-alpha-D-glucose = [(1-&gt;4)-alpha-D-glucosyl](n+1) + ADP + H(+)</text>
        <dbReference type="Rhea" id="RHEA:18189"/>
        <dbReference type="Rhea" id="RHEA-COMP:9584"/>
        <dbReference type="Rhea" id="RHEA-COMP:9587"/>
        <dbReference type="ChEBI" id="CHEBI:15378"/>
        <dbReference type="ChEBI" id="CHEBI:15444"/>
        <dbReference type="ChEBI" id="CHEBI:57498"/>
        <dbReference type="ChEBI" id="CHEBI:456216"/>
        <dbReference type="EC" id="2.4.1.21"/>
    </reaction>
</comment>
<dbReference type="InterPro" id="IPR001296">
    <property type="entry name" value="Glyco_trans_1"/>
</dbReference>
<dbReference type="AlphaFoldDB" id="A0A7M3SYG0"/>
<dbReference type="OrthoDB" id="9808590at2"/>
<dbReference type="Pfam" id="PF00534">
    <property type="entry name" value="Glycos_transf_1"/>
    <property type="match status" value="1"/>
</dbReference>
<dbReference type="PANTHER" id="PTHR45825:SF11">
    <property type="entry name" value="ALPHA AMYLASE DOMAIN-CONTAINING PROTEIN"/>
    <property type="match status" value="1"/>
</dbReference>
<feature type="domain" description="Starch synthase catalytic" evidence="6">
    <location>
        <begin position="5"/>
        <end position="260"/>
    </location>
</feature>
<name>A0A7M3SYG0_9FLAO</name>
<dbReference type="GO" id="GO:0005978">
    <property type="term" value="P:glycogen biosynthetic process"/>
    <property type="evidence" value="ECO:0007669"/>
    <property type="project" value="TreeGrafter"/>
</dbReference>
<dbReference type="Proteomes" id="UP000460416">
    <property type="component" value="Unassembled WGS sequence"/>
</dbReference>
<evidence type="ECO:0000259" key="6">
    <source>
        <dbReference type="Pfam" id="PF08323"/>
    </source>
</evidence>
<protein>
    <recommendedName>
        <fullName evidence="2">starch synthase</fullName>
        <ecNumber evidence="2">2.4.1.21</ecNumber>
    </recommendedName>
</protein>
<reference evidence="7 8" key="1">
    <citation type="submission" date="2019-07" db="EMBL/GenBank/DDBJ databases">
        <title>Gramella aestuarii sp. nov., isolated from a tidal flat, and emended description of Gramella echinicola.</title>
        <authorList>
            <person name="Liu L."/>
        </authorList>
    </citation>
    <scope>NUCLEOTIDE SEQUENCE [LARGE SCALE GENOMIC DNA]</scope>
    <source>
        <strain evidence="7 8">BS12</strain>
    </source>
</reference>
<gene>
    <name evidence="7" type="ORF">FLP08_03570</name>
</gene>
<organism evidence="7 8">
    <name type="scientific">Christiangramia aestuarii</name>
    <dbReference type="NCBI Taxonomy" id="1028746"/>
    <lineage>
        <taxon>Bacteria</taxon>
        <taxon>Pseudomonadati</taxon>
        <taxon>Bacteroidota</taxon>
        <taxon>Flavobacteriia</taxon>
        <taxon>Flavobacteriales</taxon>
        <taxon>Flavobacteriaceae</taxon>
        <taxon>Christiangramia</taxon>
    </lineage>
</organism>
<sequence>MKNNFLFVAAENDGIPRCKAGGMGDVVRDVPRQIASRGDRVSIITPAYSRLHTSGAEKVSDIDFIFRGVPHRGEIYEVTGKQEITGIKHYVLHHPDIKAGDIAHIYFNDPDQPFYTDANVFSLFCTAVAAAVREGVFGKLNIIHLHDWHTSMLLFLRKFNPGFKVLKDIRMVYSIHNLAIQGIRPFENNYSSVKAFFPEIEFDHEQLYDRRYPDCINLMAVGIRLADAVHTVSPSYKEDIQKPSNPPHFIGGEGLEEDLKKANKEKRLFGILNGANYSNINTVESGILFRQCVRRLFRWLQEEKKDYKAHYLAHTGEKITRWQEHNPDFICTSVARLTEQKFFFFKEDPGLLPGLMKKLTEVNGVYILLGTGAPEYEEIFREASYHHKNFIFINAQSESIIDMLYQESNLYLMPSQFEPCGISQMLAMRNGQPCLVHHTGGLIDTVDNMKTGFSFDGKNVKEKTANFVKIFSEAVDLYFKDRKAWDEICANARAKRFTWEKSVETYYAELYQLAVKAKEKV</sequence>
<evidence type="ECO:0000256" key="4">
    <source>
        <dbReference type="ARBA" id="ARBA00022679"/>
    </source>
</evidence>
<keyword evidence="3" id="KW-0328">Glycosyltransferase</keyword>
<dbReference type="PANTHER" id="PTHR45825">
    <property type="entry name" value="GRANULE-BOUND STARCH SYNTHASE 1, CHLOROPLASTIC/AMYLOPLASTIC"/>
    <property type="match status" value="1"/>
</dbReference>
<evidence type="ECO:0000256" key="3">
    <source>
        <dbReference type="ARBA" id="ARBA00022676"/>
    </source>
</evidence>
<dbReference type="GO" id="GO:0009011">
    <property type="term" value="F:alpha-1,4-glucan glucosyltransferase (ADP-glucose donor) activity"/>
    <property type="evidence" value="ECO:0007669"/>
    <property type="project" value="UniProtKB-EC"/>
</dbReference>
<dbReference type="InterPro" id="IPR013534">
    <property type="entry name" value="Starch_synth_cat_dom"/>
</dbReference>
<dbReference type="Gene3D" id="3.40.50.2000">
    <property type="entry name" value="Glycogen Phosphorylase B"/>
    <property type="match status" value="2"/>
</dbReference>
<dbReference type="SUPFAM" id="SSF53756">
    <property type="entry name" value="UDP-Glycosyltransferase/glycogen phosphorylase"/>
    <property type="match status" value="1"/>
</dbReference>
<dbReference type="Pfam" id="PF08323">
    <property type="entry name" value="Glyco_transf_5"/>
    <property type="match status" value="1"/>
</dbReference>